<accession>A0ABS5W4F5</accession>
<gene>
    <name evidence="1" type="ORF">KK137_06410</name>
</gene>
<protein>
    <submittedName>
        <fullName evidence="1">Uncharacterized protein</fullName>
    </submittedName>
</protein>
<name>A0ABS5W4F5_9SPHN</name>
<keyword evidence="2" id="KW-1185">Reference proteome</keyword>
<sequence>MVAEIVDLHRYREARSRRTGSLDNPARVAILWSRIVDAQSHGQLDAMRGEILIVGRTLLDFERDDLEALLAQRRRELGEHKSLARLA</sequence>
<comment type="caution">
    <text evidence="1">The sequence shown here is derived from an EMBL/GenBank/DDBJ whole genome shotgun (WGS) entry which is preliminary data.</text>
</comment>
<proteinExistence type="predicted"/>
<organism evidence="1 2">
    <name type="scientific">Croceibacterium selenioxidans</name>
    <dbReference type="NCBI Taxonomy" id="2838833"/>
    <lineage>
        <taxon>Bacteria</taxon>
        <taxon>Pseudomonadati</taxon>
        <taxon>Pseudomonadota</taxon>
        <taxon>Alphaproteobacteria</taxon>
        <taxon>Sphingomonadales</taxon>
        <taxon>Erythrobacteraceae</taxon>
        <taxon>Croceibacterium</taxon>
    </lineage>
</organism>
<evidence type="ECO:0000313" key="2">
    <source>
        <dbReference type="Proteomes" id="UP000811255"/>
    </source>
</evidence>
<dbReference type="EMBL" id="JAHFVK010000001">
    <property type="protein sequence ID" value="MBT2133962.1"/>
    <property type="molecule type" value="Genomic_DNA"/>
</dbReference>
<dbReference type="RefSeq" id="WP_214535327.1">
    <property type="nucleotide sequence ID" value="NZ_JAHFVK010000001.1"/>
</dbReference>
<dbReference type="Proteomes" id="UP000811255">
    <property type="component" value="Unassembled WGS sequence"/>
</dbReference>
<evidence type="ECO:0000313" key="1">
    <source>
        <dbReference type="EMBL" id="MBT2133962.1"/>
    </source>
</evidence>
<reference evidence="1 2" key="1">
    <citation type="submission" date="2021-05" db="EMBL/GenBank/DDBJ databases">
        <title>Croceibacterium sp. LX-88 genome sequence.</title>
        <authorList>
            <person name="Luo X."/>
        </authorList>
    </citation>
    <scope>NUCLEOTIDE SEQUENCE [LARGE SCALE GENOMIC DNA]</scope>
    <source>
        <strain evidence="1 2">LX-88</strain>
    </source>
</reference>